<proteinExistence type="predicted"/>
<evidence type="ECO:0000313" key="3">
    <source>
        <dbReference type="Proteomes" id="UP000664303"/>
    </source>
</evidence>
<dbReference type="RefSeq" id="WP_206560407.1">
    <property type="nucleotide sequence ID" value="NZ_JAFKCZ010000006.1"/>
</dbReference>
<keyword evidence="3" id="KW-1185">Reference proteome</keyword>
<organism evidence="2 3">
    <name type="scientific">Parahaliea mediterranea</name>
    <dbReference type="NCBI Taxonomy" id="651086"/>
    <lineage>
        <taxon>Bacteria</taxon>
        <taxon>Pseudomonadati</taxon>
        <taxon>Pseudomonadota</taxon>
        <taxon>Gammaproteobacteria</taxon>
        <taxon>Cellvibrionales</taxon>
        <taxon>Halieaceae</taxon>
        <taxon>Parahaliea</taxon>
    </lineage>
</organism>
<reference evidence="2" key="1">
    <citation type="submission" date="2021-02" db="EMBL/GenBank/DDBJ databases">
        <title>PHA producing bacteria isolated from coastal sediment in Guangdong, Shenzhen.</title>
        <authorList>
            <person name="Zheng W."/>
            <person name="Yu S."/>
            <person name="Huang Y."/>
        </authorList>
    </citation>
    <scope>NUCLEOTIDE SEQUENCE</scope>
    <source>
        <strain evidence="2">TN14-10</strain>
    </source>
</reference>
<dbReference type="InterPro" id="IPR011009">
    <property type="entry name" value="Kinase-like_dom_sf"/>
</dbReference>
<name>A0A939DEU1_9GAMM</name>
<accession>A0A939DEU1</accession>
<feature type="domain" description="Aminoglycoside phosphotransferase" evidence="1">
    <location>
        <begin position="56"/>
        <end position="254"/>
    </location>
</feature>
<comment type="caution">
    <text evidence="2">The sequence shown here is derived from an EMBL/GenBank/DDBJ whole genome shotgun (WGS) entry which is preliminary data.</text>
</comment>
<dbReference type="Proteomes" id="UP000664303">
    <property type="component" value="Unassembled WGS sequence"/>
</dbReference>
<dbReference type="EMBL" id="JAFKCZ010000006">
    <property type="protein sequence ID" value="MBN7796970.1"/>
    <property type="molecule type" value="Genomic_DNA"/>
</dbReference>
<dbReference type="AlphaFoldDB" id="A0A939DEU1"/>
<sequence length="477" mass="54202">MTKMTSPQPNDKESTLLDAEKQAHEGIRAWVATELGGEVQSITRLERWRPQWKVTYLADGEESAVLVRGNRPISSVASLRLEMEAMMVLERHGIKIPHIYGWVESPVAFVMDWVDTEDRAPGLLHTAIENPTSMSDDRWQAMLNYMGDLAAVHDVPVSEFSHIKPLALKLETPQQIALHSVERMYQAAAHTGKVDPPFAFLQHWLRNNVPGHRNEVRFIAGDAGQFMSSGTDVLALLDFEIADIGDFHWDLACFRGRHPYENMGDIPALYREYERVSGRKVDLEVVAYHTVAFLQLSGVATKFFTRSQAHGGNWIEGVLEYASITRRAIEAIAELKGIELNYDLELPEPVVDEWESSGLQKLMVDIHNLPTSSVFEPWERELMHSIPNFLHNYSQYREWFEKACIADIEALIGGTYENARSADHAVMEYIDENPSLDDVAFVQAMHRRQLRFSMIAAGTAPDDKNPLFHRLDPILER</sequence>
<gene>
    <name evidence="2" type="ORF">JYP50_10230</name>
</gene>
<evidence type="ECO:0000259" key="1">
    <source>
        <dbReference type="Pfam" id="PF01636"/>
    </source>
</evidence>
<dbReference type="Gene3D" id="3.90.1200.10">
    <property type="match status" value="1"/>
</dbReference>
<evidence type="ECO:0000313" key="2">
    <source>
        <dbReference type="EMBL" id="MBN7796970.1"/>
    </source>
</evidence>
<dbReference type="SUPFAM" id="SSF56112">
    <property type="entry name" value="Protein kinase-like (PK-like)"/>
    <property type="match status" value="1"/>
</dbReference>
<dbReference type="InterPro" id="IPR002575">
    <property type="entry name" value="Aminoglycoside_PTrfase"/>
</dbReference>
<dbReference type="Pfam" id="PF01636">
    <property type="entry name" value="APH"/>
    <property type="match status" value="1"/>
</dbReference>
<protein>
    <submittedName>
        <fullName evidence="2">Phosphotransferase</fullName>
    </submittedName>
</protein>